<dbReference type="EC" id="3.4.16.-" evidence="10"/>
<dbReference type="FunFam" id="3.40.50.1820:FF:000075">
    <property type="entry name" value="Carboxypeptidase"/>
    <property type="match status" value="1"/>
</dbReference>
<dbReference type="GO" id="GO:0006508">
    <property type="term" value="P:proteolysis"/>
    <property type="evidence" value="ECO:0007669"/>
    <property type="project" value="UniProtKB-KW"/>
</dbReference>
<dbReference type="Gene3D" id="3.40.50.1820">
    <property type="entry name" value="alpha/beta hydrolase"/>
    <property type="match status" value="1"/>
</dbReference>
<dbReference type="OMA" id="TVNWIDK"/>
<comment type="similarity">
    <text evidence="2 10">Belongs to the peptidase S10 family.</text>
</comment>
<dbReference type="PANTHER" id="PTHR11802">
    <property type="entry name" value="SERINE PROTEASE FAMILY S10 SERINE CARBOXYPEPTIDASE"/>
    <property type="match status" value="1"/>
</dbReference>
<dbReference type="InterPro" id="IPR029058">
    <property type="entry name" value="AB_hydrolase_fold"/>
</dbReference>
<keyword evidence="6" id="KW-0732">Signal</keyword>
<evidence type="ECO:0000256" key="1">
    <source>
        <dbReference type="ARBA" id="ARBA00004613"/>
    </source>
</evidence>
<dbReference type="PANTHER" id="PTHR11802:SF3">
    <property type="entry name" value="RETINOID-INDUCIBLE SERINE CARBOXYPEPTIDASE"/>
    <property type="match status" value="1"/>
</dbReference>
<comment type="function">
    <text evidence="9">May be involved in vascular wall and kidney homeostasis.</text>
</comment>
<accession>A0A067RRG0</accession>
<gene>
    <name evidence="11" type="ORF">L798_02002</name>
</gene>
<evidence type="ECO:0000256" key="8">
    <source>
        <dbReference type="ARBA" id="ARBA00023180"/>
    </source>
</evidence>
<keyword evidence="3" id="KW-0964">Secreted</keyword>
<keyword evidence="5 10" id="KW-0645">Protease</keyword>
<evidence type="ECO:0000256" key="3">
    <source>
        <dbReference type="ARBA" id="ARBA00022525"/>
    </source>
</evidence>
<dbReference type="GO" id="GO:0004185">
    <property type="term" value="F:serine-type carboxypeptidase activity"/>
    <property type="evidence" value="ECO:0007669"/>
    <property type="project" value="UniProtKB-UniRule"/>
</dbReference>
<keyword evidence="4 10" id="KW-0121">Carboxypeptidase</keyword>
<dbReference type="Proteomes" id="UP000027135">
    <property type="component" value="Unassembled WGS sequence"/>
</dbReference>
<evidence type="ECO:0000256" key="10">
    <source>
        <dbReference type="RuleBase" id="RU361156"/>
    </source>
</evidence>
<feature type="non-terminal residue" evidence="11">
    <location>
        <position position="405"/>
    </location>
</feature>
<dbReference type="GO" id="GO:0005576">
    <property type="term" value="C:extracellular region"/>
    <property type="evidence" value="ECO:0007669"/>
    <property type="project" value="UniProtKB-SubCell"/>
</dbReference>
<dbReference type="Pfam" id="PF00450">
    <property type="entry name" value="Peptidase_S10"/>
    <property type="match status" value="1"/>
</dbReference>
<evidence type="ECO:0000256" key="5">
    <source>
        <dbReference type="ARBA" id="ARBA00022670"/>
    </source>
</evidence>
<dbReference type="SUPFAM" id="SSF53474">
    <property type="entry name" value="alpha/beta-Hydrolases"/>
    <property type="match status" value="1"/>
</dbReference>
<dbReference type="EMBL" id="KK852510">
    <property type="protein sequence ID" value="KDR22344.1"/>
    <property type="molecule type" value="Genomic_DNA"/>
</dbReference>
<evidence type="ECO:0000256" key="4">
    <source>
        <dbReference type="ARBA" id="ARBA00022645"/>
    </source>
</evidence>
<dbReference type="PRINTS" id="PR00724">
    <property type="entry name" value="CRBOXYPTASEC"/>
</dbReference>
<evidence type="ECO:0000256" key="2">
    <source>
        <dbReference type="ARBA" id="ARBA00009431"/>
    </source>
</evidence>
<proteinExistence type="inferred from homology"/>
<dbReference type="STRING" id="136037.A0A067RRG0"/>
<keyword evidence="7 10" id="KW-0378">Hydrolase</keyword>
<name>A0A067RRG0_ZOONE</name>
<evidence type="ECO:0000256" key="7">
    <source>
        <dbReference type="ARBA" id="ARBA00022801"/>
    </source>
</evidence>
<dbReference type="InParanoid" id="A0A067RRG0"/>
<evidence type="ECO:0000256" key="6">
    <source>
        <dbReference type="ARBA" id="ARBA00022729"/>
    </source>
</evidence>
<dbReference type="FunCoup" id="A0A067RRG0">
    <property type="interactions" value="204"/>
</dbReference>
<dbReference type="InterPro" id="IPR018202">
    <property type="entry name" value="Ser_caboxypep_ser_AS"/>
</dbReference>
<reference evidence="11 12" key="1">
    <citation type="journal article" date="2014" name="Nat. Commun.">
        <title>Molecular traces of alternative social organization in a termite genome.</title>
        <authorList>
            <person name="Terrapon N."/>
            <person name="Li C."/>
            <person name="Robertson H.M."/>
            <person name="Ji L."/>
            <person name="Meng X."/>
            <person name="Booth W."/>
            <person name="Chen Z."/>
            <person name="Childers C.P."/>
            <person name="Glastad K.M."/>
            <person name="Gokhale K."/>
            <person name="Gowin J."/>
            <person name="Gronenberg W."/>
            <person name="Hermansen R.A."/>
            <person name="Hu H."/>
            <person name="Hunt B.G."/>
            <person name="Huylmans A.K."/>
            <person name="Khalil S.M."/>
            <person name="Mitchell R.D."/>
            <person name="Munoz-Torres M.C."/>
            <person name="Mustard J.A."/>
            <person name="Pan H."/>
            <person name="Reese J.T."/>
            <person name="Scharf M.E."/>
            <person name="Sun F."/>
            <person name="Vogel H."/>
            <person name="Xiao J."/>
            <person name="Yang W."/>
            <person name="Yang Z."/>
            <person name="Yang Z."/>
            <person name="Zhou J."/>
            <person name="Zhu J."/>
            <person name="Brent C.S."/>
            <person name="Elsik C.G."/>
            <person name="Goodisman M.A."/>
            <person name="Liberles D.A."/>
            <person name="Roe R.M."/>
            <person name="Vargo E.L."/>
            <person name="Vilcinskas A."/>
            <person name="Wang J."/>
            <person name="Bornberg-Bauer E."/>
            <person name="Korb J."/>
            <person name="Zhang G."/>
            <person name="Liebig J."/>
        </authorList>
    </citation>
    <scope>NUCLEOTIDE SEQUENCE [LARGE SCALE GENOMIC DNA]</scope>
    <source>
        <tissue evidence="11">Whole organism</tissue>
    </source>
</reference>
<dbReference type="InterPro" id="IPR001563">
    <property type="entry name" value="Peptidase_S10"/>
</dbReference>
<organism evidence="11 12">
    <name type="scientific">Zootermopsis nevadensis</name>
    <name type="common">Dampwood termite</name>
    <dbReference type="NCBI Taxonomy" id="136037"/>
    <lineage>
        <taxon>Eukaryota</taxon>
        <taxon>Metazoa</taxon>
        <taxon>Ecdysozoa</taxon>
        <taxon>Arthropoda</taxon>
        <taxon>Hexapoda</taxon>
        <taxon>Insecta</taxon>
        <taxon>Pterygota</taxon>
        <taxon>Neoptera</taxon>
        <taxon>Polyneoptera</taxon>
        <taxon>Dictyoptera</taxon>
        <taxon>Blattodea</taxon>
        <taxon>Blattoidea</taxon>
        <taxon>Termitoidae</taxon>
        <taxon>Termopsidae</taxon>
        <taxon>Zootermopsis</taxon>
    </lineage>
</organism>
<protein>
    <recommendedName>
        <fullName evidence="10">Carboxypeptidase</fullName>
        <ecNumber evidence="10">3.4.16.-</ecNumber>
    </recommendedName>
</protein>
<dbReference type="eggNOG" id="KOG1283">
    <property type="taxonomic scope" value="Eukaryota"/>
</dbReference>
<keyword evidence="8" id="KW-0325">Glycoprotein</keyword>
<comment type="subcellular location">
    <subcellularLocation>
        <location evidence="1">Secreted</location>
    </subcellularLocation>
</comment>
<dbReference type="PROSITE" id="PS00131">
    <property type="entry name" value="CARBOXYPEPT_SER_SER"/>
    <property type="match status" value="1"/>
</dbReference>
<keyword evidence="12" id="KW-1185">Reference proteome</keyword>
<evidence type="ECO:0000256" key="9">
    <source>
        <dbReference type="ARBA" id="ARBA00055847"/>
    </source>
</evidence>
<sequence>MQHDPGETLSFVSGRSGVGPGEQDWGYVTVRPEAHIFYWLYYHERTTEHPLVIWLQGGPGASSTGYGNFEELGIVDTNLNVRNYSWVKHVNVLFIDNPVGTGFSYVDSYSALTTNNSQIAKDLVTFTGGFLEAHPEFKTVPLYIFSESYGGKMAAEYALFLDKAIKDGNIEVPLEGVALGDSWVSPIDSVLTWAPFLLQMGFVDTEGYNIIDSYAQQTKAAIDAGKYELATDLWGRTEMIILQVTGGIDFYNVLFPVHSSSKSRPITSFRGLVNKLLLRDDDDLDHFMNTVVKEALEIPAEVTWGGQSGDVFDYLSEDFMKPATEVVEQLLEKTDLTVCVFTGQLDLIVDTPGTLLWAEQLKWSEAKNWATATRSPVVINGIIEGYKKSFGNFHFYWLLRSGHMV</sequence>
<evidence type="ECO:0000313" key="12">
    <source>
        <dbReference type="Proteomes" id="UP000027135"/>
    </source>
</evidence>
<evidence type="ECO:0000313" key="11">
    <source>
        <dbReference type="EMBL" id="KDR22344.1"/>
    </source>
</evidence>
<dbReference type="AlphaFoldDB" id="A0A067RRG0"/>